<feature type="transmembrane region" description="Helical" evidence="1">
    <location>
        <begin position="263"/>
        <end position="284"/>
    </location>
</feature>
<keyword evidence="1" id="KW-0812">Transmembrane</keyword>
<evidence type="ECO:0000313" key="2">
    <source>
        <dbReference type="EMBL" id="MFC4699224.1"/>
    </source>
</evidence>
<feature type="transmembrane region" description="Helical" evidence="1">
    <location>
        <begin position="20"/>
        <end position="38"/>
    </location>
</feature>
<proteinExistence type="predicted"/>
<keyword evidence="1" id="KW-1133">Transmembrane helix</keyword>
<feature type="transmembrane region" description="Helical" evidence="1">
    <location>
        <begin position="451"/>
        <end position="475"/>
    </location>
</feature>
<keyword evidence="3" id="KW-1185">Reference proteome</keyword>
<dbReference type="EMBL" id="JBHSGU010000002">
    <property type="protein sequence ID" value="MFC4699224.1"/>
    <property type="molecule type" value="Genomic_DNA"/>
</dbReference>
<sequence>MSQRKFSLSANAHKWHKRLMHVVGIQLLIWAISGLYMVSINIHSIHGDDRVRSAAPVDVEKAIYPIDEVFKRYPELLGIKLKQILNQPYLEVRLADMPYRALLQNAETGQALQSLSKAQIEQIALNRIVTDEGQAPQKIKSIELLNTLPDYVGSLKLSGKGAAYEVSFDTWDNLQFYIQAQTGEIITKRHSLWHVFDWMWRLHIMDYDDGENVDNWLLQASSVVALVALCAGVVLLWHRKRFLKQSSLESTPTLKRILMLHKYLALIVFAQLFIWLASGLYLSAMSKPDTPTLVPPKIDWQAHMRAHTTFAQMLQDHREFLSAELHNVFARPYILLTEEEGYHRNFASTKYLVSLLDGRSVSISQSDISAFFAQNGLKIQDAKIIEGGESELRGEQNRVWKVNEASDVYTYYFDAQSGQALNTLSTEKRIYDFMLRLHFMDYWGAGHFNHFWNIVFSAASLLLALSAFITFILRLNKRRTYKRRFMSNTLMSNK</sequence>
<dbReference type="Pfam" id="PF03929">
    <property type="entry name" value="PepSY_TM"/>
    <property type="match status" value="1"/>
</dbReference>
<comment type="caution">
    <text evidence="2">The sequence shown here is derived from an EMBL/GenBank/DDBJ whole genome shotgun (WGS) entry which is preliminary data.</text>
</comment>
<dbReference type="InterPro" id="IPR005625">
    <property type="entry name" value="PepSY-ass_TM"/>
</dbReference>
<dbReference type="Proteomes" id="UP001595897">
    <property type="component" value="Unassembled WGS sequence"/>
</dbReference>
<dbReference type="PANTHER" id="PTHR34219">
    <property type="entry name" value="IRON-REGULATED INNER MEMBRANE PROTEIN-RELATED"/>
    <property type="match status" value="1"/>
</dbReference>
<accession>A0ABV9LTA5</accession>
<gene>
    <name evidence="2" type="ORF">ACFO4O_03515</name>
</gene>
<dbReference type="RefSeq" id="WP_382405978.1">
    <property type="nucleotide sequence ID" value="NZ_JBHSGU010000002.1"/>
</dbReference>
<evidence type="ECO:0000313" key="3">
    <source>
        <dbReference type="Proteomes" id="UP001595897"/>
    </source>
</evidence>
<organism evidence="2 3">
    <name type="scientific">Glaciecola siphonariae</name>
    <dbReference type="NCBI Taxonomy" id="521012"/>
    <lineage>
        <taxon>Bacteria</taxon>
        <taxon>Pseudomonadati</taxon>
        <taxon>Pseudomonadota</taxon>
        <taxon>Gammaproteobacteria</taxon>
        <taxon>Alteromonadales</taxon>
        <taxon>Alteromonadaceae</taxon>
        <taxon>Glaciecola</taxon>
    </lineage>
</organism>
<evidence type="ECO:0000256" key="1">
    <source>
        <dbReference type="SAM" id="Phobius"/>
    </source>
</evidence>
<reference evidence="3" key="1">
    <citation type="journal article" date="2019" name="Int. J. Syst. Evol. Microbiol.">
        <title>The Global Catalogue of Microorganisms (GCM) 10K type strain sequencing project: providing services to taxonomists for standard genome sequencing and annotation.</title>
        <authorList>
            <consortium name="The Broad Institute Genomics Platform"/>
            <consortium name="The Broad Institute Genome Sequencing Center for Infectious Disease"/>
            <person name="Wu L."/>
            <person name="Ma J."/>
        </authorList>
    </citation>
    <scope>NUCLEOTIDE SEQUENCE [LARGE SCALE GENOMIC DNA]</scope>
    <source>
        <strain evidence="3">KACC 12507</strain>
    </source>
</reference>
<name>A0ABV9LTA5_9ALTE</name>
<keyword evidence="1" id="KW-0472">Membrane</keyword>
<protein>
    <submittedName>
        <fullName evidence="2">PepSY domain-containing protein</fullName>
    </submittedName>
</protein>
<feature type="transmembrane region" description="Helical" evidence="1">
    <location>
        <begin position="216"/>
        <end position="237"/>
    </location>
</feature>